<dbReference type="Pfam" id="PF12729">
    <property type="entry name" value="4HB_MCP_1"/>
    <property type="match status" value="1"/>
</dbReference>
<dbReference type="Gene3D" id="6.10.340.10">
    <property type="match status" value="1"/>
</dbReference>
<dbReference type="InterPro" id="IPR004089">
    <property type="entry name" value="MCPsignal_dom"/>
</dbReference>
<dbReference type="EMBL" id="QGMZ01000010">
    <property type="protein sequence ID" value="PWR75483.1"/>
    <property type="molecule type" value="Genomic_DNA"/>
</dbReference>
<dbReference type="InterPro" id="IPR024478">
    <property type="entry name" value="HlyB_4HB_MCP"/>
</dbReference>
<dbReference type="Pfam" id="PF18947">
    <property type="entry name" value="HAMP_2"/>
    <property type="match status" value="1"/>
</dbReference>
<proteinExistence type="inferred from homology"/>
<keyword evidence="8" id="KW-1185">Reference proteome</keyword>
<dbReference type="CDD" id="cd11386">
    <property type="entry name" value="MCP_signal"/>
    <property type="match status" value="1"/>
</dbReference>
<evidence type="ECO:0000256" key="2">
    <source>
        <dbReference type="ARBA" id="ARBA00029447"/>
    </source>
</evidence>
<protein>
    <recommendedName>
        <fullName evidence="9">Methyl-accepting chemotaxis protein</fullName>
    </recommendedName>
</protein>
<keyword evidence="4" id="KW-1133">Transmembrane helix</keyword>
<evidence type="ECO:0000259" key="5">
    <source>
        <dbReference type="PROSITE" id="PS50111"/>
    </source>
</evidence>
<sequence length="714" mass="76409">MALRRGIMNIFNSISNIRIGRRLIGGFIIVTILMAFVGVVGFLGMNSVSIGMDKVYSDGTVPLYEVTSIETSLNSIRALTFRTAALPAEREQDEKRMQDEIAKIDAHIGELKTAELTPEEKVNLSKFEGQWTTYKSAAQEVFTLLKAGKTKEGLTSIANGGNHANARRATAGTFEDLKTGILTNSKRIAANGHAEMERTIPLMAALAVFVVILAMGLAILITRSITLPLYQVMNQFDSMTRGEISGRLYLNRTDEIGDMAGMIDRFSDYLEHDVVGTMHRIAAGDLLATIENRGAKDQITPAFTETLTALNHVIVELKNLVDRTSMGDLSVKGSPGDLQGSYRDIILGFNRTLGAIINPLSGAIALSKDYSECNFAARFPSDIKVEGDFCEFRSALNTIGDEISKSLALVSGQLNDLSSHASHASVGIEDVRRGAKEISSKADMTNTNAQRSEDGIEQVLKAMEDLTVTVTSISSNVDAVAQAGTNADNLAKKGIISSSLADEGMSKIKESSVEVERTIKDIQGQMAEITNIIKIITDISEQTNLLALNAAIEAARAGDAGLGFAVVAGEVKALANQTGDSTQKIALMISGLESQSAKAVAAMDEAAKAVNQGEGALKETVETFADLTKAVEEISHNMNTVAGAIEEQAASFEEITASVTDMSGFIKETVKDALNSSATAEEAINVVEQITGIINEINEVVDVTSTEMKRFVLS</sequence>
<keyword evidence="4" id="KW-0812">Transmembrane</keyword>
<organism evidence="7 8">
    <name type="scientific">Methanospirillum stamsii</name>
    <dbReference type="NCBI Taxonomy" id="1277351"/>
    <lineage>
        <taxon>Archaea</taxon>
        <taxon>Methanobacteriati</taxon>
        <taxon>Methanobacteriota</taxon>
        <taxon>Stenosarchaea group</taxon>
        <taxon>Methanomicrobia</taxon>
        <taxon>Methanomicrobiales</taxon>
        <taxon>Methanospirillaceae</taxon>
        <taxon>Methanospirillum</taxon>
    </lineage>
</organism>
<dbReference type="Pfam" id="PF00015">
    <property type="entry name" value="MCPsignal"/>
    <property type="match status" value="1"/>
</dbReference>
<gene>
    <name evidence="7" type="ORF">DLD82_04975</name>
</gene>
<dbReference type="GO" id="GO:0007165">
    <property type="term" value="P:signal transduction"/>
    <property type="evidence" value="ECO:0007669"/>
    <property type="project" value="UniProtKB-KW"/>
</dbReference>
<dbReference type="Gene3D" id="1.10.287.950">
    <property type="entry name" value="Methyl-accepting chemotaxis protein"/>
    <property type="match status" value="1"/>
</dbReference>
<feature type="transmembrane region" description="Helical" evidence="4">
    <location>
        <begin position="23"/>
        <end position="44"/>
    </location>
</feature>
<dbReference type="InterPro" id="IPR003660">
    <property type="entry name" value="HAMP_dom"/>
</dbReference>
<evidence type="ECO:0000313" key="7">
    <source>
        <dbReference type="EMBL" id="PWR75483.1"/>
    </source>
</evidence>
<evidence type="ECO:0000259" key="6">
    <source>
        <dbReference type="PROSITE" id="PS50885"/>
    </source>
</evidence>
<comment type="similarity">
    <text evidence="2">Belongs to the methyl-accepting chemotaxis (MCP) protein family.</text>
</comment>
<dbReference type="Pfam" id="PF00672">
    <property type="entry name" value="HAMP"/>
    <property type="match status" value="1"/>
</dbReference>
<dbReference type="SMART" id="SM00283">
    <property type="entry name" value="MA"/>
    <property type="match status" value="1"/>
</dbReference>
<dbReference type="Proteomes" id="UP000245934">
    <property type="component" value="Unassembled WGS sequence"/>
</dbReference>
<evidence type="ECO:0000256" key="3">
    <source>
        <dbReference type="PROSITE-ProRule" id="PRU00284"/>
    </source>
</evidence>
<dbReference type="PANTHER" id="PTHR32089:SF112">
    <property type="entry name" value="LYSOZYME-LIKE PROTEIN-RELATED"/>
    <property type="match status" value="1"/>
</dbReference>
<dbReference type="GO" id="GO:0016020">
    <property type="term" value="C:membrane"/>
    <property type="evidence" value="ECO:0007669"/>
    <property type="project" value="InterPro"/>
</dbReference>
<evidence type="ECO:0000256" key="4">
    <source>
        <dbReference type="SAM" id="Phobius"/>
    </source>
</evidence>
<dbReference type="Gene3D" id="1.20.120.1530">
    <property type="match status" value="1"/>
</dbReference>
<dbReference type="SUPFAM" id="SSF58104">
    <property type="entry name" value="Methyl-accepting chemotaxis protein (MCP) signaling domain"/>
    <property type="match status" value="1"/>
</dbReference>
<dbReference type="PROSITE" id="PS50111">
    <property type="entry name" value="CHEMOTAXIS_TRANSDUC_2"/>
    <property type="match status" value="1"/>
</dbReference>
<evidence type="ECO:0008006" key="9">
    <source>
        <dbReference type="Google" id="ProtNLM"/>
    </source>
</evidence>
<feature type="domain" description="Methyl-accepting transducer" evidence="5">
    <location>
        <begin position="427"/>
        <end position="663"/>
    </location>
</feature>
<reference evidence="7 8" key="1">
    <citation type="submission" date="2018-05" db="EMBL/GenBank/DDBJ databases">
        <title>Draft genome of Methanospirillum stamsii Pt1.</title>
        <authorList>
            <person name="Dueholm M.S."/>
            <person name="Nielsen P.H."/>
            <person name="Bakmann L.F."/>
            <person name="Otzen D.E."/>
        </authorList>
    </citation>
    <scope>NUCLEOTIDE SEQUENCE [LARGE SCALE GENOMIC DNA]</scope>
    <source>
        <strain evidence="7 8">Pt1</strain>
    </source>
</reference>
<dbReference type="GO" id="GO:0004888">
    <property type="term" value="F:transmembrane signaling receptor activity"/>
    <property type="evidence" value="ECO:0007669"/>
    <property type="project" value="InterPro"/>
</dbReference>
<feature type="domain" description="HAMP" evidence="6">
    <location>
        <begin position="223"/>
        <end position="275"/>
    </location>
</feature>
<evidence type="ECO:0000313" key="8">
    <source>
        <dbReference type="Proteomes" id="UP000245934"/>
    </source>
</evidence>
<dbReference type="AlphaFoldDB" id="A0A2V2NJH9"/>
<evidence type="ECO:0000256" key="1">
    <source>
        <dbReference type="ARBA" id="ARBA00023224"/>
    </source>
</evidence>
<comment type="caution">
    <text evidence="7">The sequence shown here is derived from an EMBL/GenBank/DDBJ whole genome shotgun (WGS) entry which is preliminary data.</text>
</comment>
<dbReference type="PROSITE" id="PS50885">
    <property type="entry name" value="HAMP"/>
    <property type="match status" value="1"/>
</dbReference>
<dbReference type="PANTHER" id="PTHR32089">
    <property type="entry name" value="METHYL-ACCEPTING CHEMOTAXIS PROTEIN MCPB"/>
    <property type="match status" value="1"/>
</dbReference>
<feature type="transmembrane region" description="Helical" evidence="4">
    <location>
        <begin position="202"/>
        <end position="221"/>
    </location>
</feature>
<dbReference type="InterPro" id="IPR004090">
    <property type="entry name" value="Chemotax_Me-accpt_rcpt"/>
</dbReference>
<keyword evidence="1 3" id="KW-0807">Transducer</keyword>
<dbReference type="GO" id="GO:0006935">
    <property type="term" value="P:chemotaxis"/>
    <property type="evidence" value="ECO:0007669"/>
    <property type="project" value="InterPro"/>
</dbReference>
<dbReference type="PRINTS" id="PR00260">
    <property type="entry name" value="CHEMTRNSDUCR"/>
</dbReference>
<accession>A0A2V2NJH9</accession>
<name>A0A2V2NJH9_9EURY</name>
<keyword evidence="4" id="KW-0472">Membrane</keyword>